<dbReference type="EMBL" id="BAABME010003732">
    <property type="protein sequence ID" value="GAA0159937.1"/>
    <property type="molecule type" value="Genomic_DNA"/>
</dbReference>
<reference evidence="1 2" key="1">
    <citation type="submission" date="2024-01" db="EMBL/GenBank/DDBJ databases">
        <title>The complete chloroplast genome sequence of Lithospermum erythrorhizon: insights into the phylogenetic relationship among Boraginaceae species and the maternal lineages of purple gromwells.</title>
        <authorList>
            <person name="Okada T."/>
            <person name="Watanabe K."/>
        </authorList>
    </citation>
    <scope>NUCLEOTIDE SEQUENCE [LARGE SCALE GENOMIC DNA]</scope>
</reference>
<dbReference type="Proteomes" id="UP001454036">
    <property type="component" value="Unassembled WGS sequence"/>
</dbReference>
<dbReference type="AlphaFoldDB" id="A0AAV3Q7B6"/>
<organism evidence="1 2">
    <name type="scientific">Lithospermum erythrorhizon</name>
    <name type="common">Purple gromwell</name>
    <name type="synonym">Lithospermum officinale var. erythrorhizon</name>
    <dbReference type="NCBI Taxonomy" id="34254"/>
    <lineage>
        <taxon>Eukaryota</taxon>
        <taxon>Viridiplantae</taxon>
        <taxon>Streptophyta</taxon>
        <taxon>Embryophyta</taxon>
        <taxon>Tracheophyta</taxon>
        <taxon>Spermatophyta</taxon>
        <taxon>Magnoliopsida</taxon>
        <taxon>eudicotyledons</taxon>
        <taxon>Gunneridae</taxon>
        <taxon>Pentapetalae</taxon>
        <taxon>asterids</taxon>
        <taxon>lamiids</taxon>
        <taxon>Boraginales</taxon>
        <taxon>Boraginaceae</taxon>
        <taxon>Boraginoideae</taxon>
        <taxon>Lithospermeae</taxon>
        <taxon>Lithospermum</taxon>
    </lineage>
</organism>
<name>A0AAV3Q7B6_LITER</name>
<gene>
    <name evidence="1" type="ORF">LIER_16606</name>
</gene>
<dbReference type="InterPro" id="IPR043128">
    <property type="entry name" value="Rev_trsase/Diguanyl_cyclase"/>
</dbReference>
<dbReference type="InterPro" id="IPR043502">
    <property type="entry name" value="DNA/RNA_pol_sf"/>
</dbReference>
<accession>A0AAV3Q7B6</accession>
<protein>
    <recommendedName>
        <fullName evidence="3">Reverse transcriptase domain-containing protein</fullName>
    </recommendedName>
</protein>
<comment type="caution">
    <text evidence="1">The sequence shown here is derived from an EMBL/GenBank/DDBJ whole genome shotgun (WGS) entry which is preliminary data.</text>
</comment>
<sequence length="75" mass="8815">MCMDFVNLNKAYHVWESWLTGAPATRVWPILFESHVVRLEECGATYQRMVNAIFKSQIGKNMEIYMDDMLIKSKK</sequence>
<dbReference type="SUPFAM" id="SSF56672">
    <property type="entry name" value="DNA/RNA polymerases"/>
    <property type="match status" value="1"/>
</dbReference>
<evidence type="ECO:0008006" key="3">
    <source>
        <dbReference type="Google" id="ProtNLM"/>
    </source>
</evidence>
<proteinExistence type="predicted"/>
<evidence type="ECO:0000313" key="2">
    <source>
        <dbReference type="Proteomes" id="UP001454036"/>
    </source>
</evidence>
<keyword evidence="2" id="KW-1185">Reference proteome</keyword>
<dbReference type="Gene3D" id="3.30.70.270">
    <property type="match status" value="1"/>
</dbReference>
<evidence type="ECO:0000313" key="1">
    <source>
        <dbReference type="EMBL" id="GAA0159937.1"/>
    </source>
</evidence>